<organism evidence="2">
    <name type="scientific">marine sediment metagenome</name>
    <dbReference type="NCBI Taxonomy" id="412755"/>
    <lineage>
        <taxon>unclassified sequences</taxon>
        <taxon>metagenomes</taxon>
        <taxon>ecological metagenomes</taxon>
    </lineage>
</organism>
<evidence type="ECO:0000313" key="2">
    <source>
        <dbReference type="EMBL" id="KKN57662.1"/>
    </source>
</evidence>
<accession>A0A0F9S5Z5</accession>
<keyword evidence="1" id="KW-1133">Transmembrane helix</keyword>
<protein>
    <submittedName>
        <fullName evidence="2">Uncharacterized protein</fullName>
    </submittedName>
</protein>
<name>A0A0F9S5Z5_9ZZZZ</name>
<feature type="transmembrane region" description="Helical" evidence="1">
    <location>
        <begin position="16"/>
        <end position="37"/>
    </location>
</feature>
<reference evidence="2" key="1">
    <citation type="journal article" date="2015" name="Nature">
        <title>Complex archaea that bridge the gap between prokaryotes and eukaryotes.</title>
        <authorList>
            <person name="Spang A."/>
            <person name="Saw J.H."/>
            <person name="Jorgensen S.L."/>
            <person name="Zaremba-Niedzwiedzka K."/>
            <person name="Martijn J."/>
            <person name="Lind A.E."/>
            <person name="van Eijk R."/>
            <person name="Schleper C."/>
            <person name="Guy L."/>
            <person name="Ettema T.J."/>
        </authorList>
    </citation>
    <scope>NUCLEOTIDE SEQUENCE</scope>
</reference>
<proteinExistence type="predicted"/>
<keyword evidence="1" id="KW-0472">Membrane</keyword>
<keyword evidence="1" id="KW-0812">Transmembrane</keyword>
<feature type="transmembrane region" description="Helical" evidence="1">
    <location>
        <begin position="43"/>
        <end position="69"/>
    </location>
</feature>
<dbReference type="EMBL" id="LAZR01000795">
    <property type="protein sequence ID" value="KKN57662.1"/>
    <property type="molecule type" value="Genomic_DNA"/>
</dbReference>
<comment type="caution">
    <text evidence="2">The sequence shown here is derived from an EMBL/GenBank/DDBJ whole genome shotgun (WGS) entry which is preliminary data.</text>
</comment>
<evidence type="ECO:0000256" key="1">
    <source>
        <dbReference type="SAM" id="Phobius"/>
    </source>
</evidence>
<gene>
    <name evidence="2" type="ORF">LCGC14_0560350</name>
</gene>
<dbReference type="AlphaFoldDB" id="A0A0F9S5Z5"/>
<sequence>MFDKNDVEGMLKDASIICLFGMVFGTLIMMSILWFTFRNYTEVILGIAAGIVFLCGLSIVFIVYLVYYLKTYTIISRKNLKQLKKKE</sequence>